<accession>A0AAU0N1F6</accession>
<dbReference type="SMART" id="SM00382">
    <property type="entry name" value="AAA"/>
    <property type="match status" value="1"/>
</dbReference>
<dbReference type="EMBL" id="CP137555">
    <property type="protein sequence ID" value="WOX06817.1"/>
    <property type="molecule type" value="Genomic_DNA"/>
</dbReference>
<dbReference type="Pfam" id="PF00005">
    <property type="entry name" value="ABC_tran"/>
    <property type="match status" value="1"/>
</dbReference>
<evidence type="ECO:0000256" key="1">
    <source>
        <dbReference type="ARBA" id="ARBA00022741"/>
    </source>
</evidence>
<evidence type="ECO:0000313" key="4">
    <source>
        <dbReference type="EMBL" id="WOX06817.1"/>
    </source>
</evidence>
<dbReference type="PANTHER" id="PTHR43119">
    <property type="entry name" value="ABC TRANSPORT PROTEIN ATP-BINDING COMPONENT-RELATED"/>
    <property type="match status" value="1"/>
</dbReference>
<dbReference type="PROSITE" id="PS00211">
    <property type="entry name" value="ABC_TRANSPORTER_1"/>
    <property type="match status" value="1"/>
</dbReference>
<keyword evidence="2 4" id="KW-0067">ATP-binding</keyword>
<keyword evidence="5" id="KW-1185">Reference proteome</keyword>
<feature type="domain" description="ABC transporter" evidence="3">
    <location>
        <begin position="1"/>
        <end position="206"/>
    </location>
</feature>
<dbReference type="SUPFAM" id="SSF52540">
    <property type="entry name" value="P-loop containing nucleoside triphosphate hydrolases"/>
    <property type="match status" value="1"/>
</dbReference>
<protein>
    <submittedName>
        <fullName evidence="4">ATP-binding cassette domain-containing protein</fullName>
    </submittedName>
</protein>
<evidence type="ECO:0000313" key="5">
    <source>
        <dbReference type="Proteomes" id="UP001302477"/>
    </source>
</evidence>
<evidence type="ECO:0000259" key="3">
    <source>
        <dbReference type="PROSITE" id="PS50893"/>
    </source>
</evidence>
<organism evidence="4 5">
    <name type="scientific">Microbulbifer pacificus</name>
    <dbReference type="NCBI Taxonomy" id="407164"/>
    <lineage>
        <taxon>Bacteria</taxon>
        <taxon>Pseudomonadati</taxon>
        <taxon>Pseudomonadota</taxon>
        <taxon>Gammaproteobacteria</taxon>
        <taxon>Cellvibrionales</taxon>
        <taxon>Microbulbiferaceae</taxon>
        <taxon>Microbulbifer</taxon>
    </lineage>
</organism>
<dbReference type="PANTHER" id="PTHR43119:SF1">
    <property type="entry name" value="ABC TRANSPORTER DOMAIN-CONTAINING PROTEIN"/>
    <property type="match status" value="1"/>
</dbReference>
<dbReference type="PROSITE" id="PS50893">
    <property type="entry name" value="ABC_TRANSPORTER_2"/>
    <property type="match status" value="1"/>
</dbReference>
<dbReference type="GO" id="GO:0005524">
    <property type="term" value="F:ATP binding"/>
    <property type="evidence" value="ECO:0007669"/>
    <property type="project" value="UniProtKB-KW"/>
</dbReference>
<dbReference type="Proteomes" id="UP001302477">
    <property type="component" value="Chromosome"/>
</dbReference>
<evidence type="ECO:0000256" key="2">
    <source>
        <dbReference type="ARBA" id="ARBA00022840"/>
    </source>
</evidence>
<dbReference type="InterPro" id="IPR003593">
    <property type="entry name" value="AAA+_ATPase"/>
</dbReference>
<keyword evidence="1" id="KW-0547">Nucleotide-binding</keyword>
<dbReference type="InterPro" id="IPR027417">
    <property type="entry name" value="P-loop_NTPase"/>
</dbReference>
<gene>
    <name evidence="4" type="ORF">R5R33_06720</name>
</gene>
<sequence>MAKLQLHRVAIGQLNAVDLTISPGEIVCLSGASGSGKTRLLRAIADLEPHAGEVVLGDTEQSALPGHRWRSAVMLVPAESAWWHDTVGEHFSEATNRQFREQTLQKLDLPAEAFDWQVARLSSGEKQRLALARALSRKPVALLLDEPTANLDKDNTQRVETWLCEYIRQQQIPTLWVAHHEDQIQRVADRHFRIVDSGIKERQVTP</sequence>
<proteinExistence type="predicted"/>
<dbReference type="RefSeq" id="WP_318955252.1">
    <property type="nucleotide sequence ID" value="NZ_CP137555.1"/>
</dbReference>
<dbReference type="GO" id="GO:0016887">
    <property type="term" value="F:ATP hydrolysis activity"/>
    <property type="evidence" value="ECO:0007669"/>
    <property type="project" value="InterPro"/>
</dbReference>
<dbReference type="InterPro" id="IPR003439">
    <property type="entry name" value="ABC_transporter-like_ATP-bd"/>
</dbReference>
<dbReference type="AlphaFoldDB" id="A0AAU0N1F6"/>
<name>A0AAU0N1F6_9GAMM</name>
<dbReference type="KEGG" id="mpaf:R5R33_06720"/>
<reference evidence="4 5" key="1">
    <citation type="submission" date="2023-10" db="EMBL/GenBank/DDBJ databases">
        <title>Description of Microbulbifer bruguierae sp. nov., isolated from the sediments of mangrove plant Bruguiera sexangula and comparative genomic analyses of the genus Microbulbifer.</title>
        <authorList>
            <person name="Long M."/>
        </authorList>
    </citation>
    <scope>NUCLEOTIDE SEQUENCE [LARGE SCALE GENOMIC DNA]</scope>
    <source>
        <strain evidence="4 5">SPO729</strain>
    </source>
</reference>
<dbReference type="Gene3D" id="3.40.50.300">
    <property type="entry name" value="P-loop containing nucleotide triphosphate hydrolases"/>
    <property type="match status" value="1"/>
</dbReference>
<dbReference type="InterPro" id="IPR017871">
    <property type="entry name" value="ABC_transporter-like_CS"/>
</dbReference>